<dbReference type="InterPro" id="IPR036271">
    <property type="entry name" value="Tet_transcr_reg_TetR-rel_C_sf"/>
</dbReference>
<dbReference type="InterPro" id="IPR004111">
    <property type="entry name" value="Repressor_TetR_C"/>
</dbReference>
<dbReference type="Gene3D" id="1.10.357.10">
    <property type="entry name" value="Tetracycline Repressor, domain 2"/>
    <property type="match status" value="1"/>
</dbReference>
<dbReference type="Proteomes" id="UP001592582">
    <property type="component" value="Unassembled WGS sequence"/>
</dbReference>
<organism evidence="1 2">
    <name type="scientific">Streptacidiphilus alkalitolerans</name>
    <dbReference type="NCBI Taxonomy" id="3342712"/>
    <lineage>
        <taxon>Bacteria</taxon>
        <taxon>Bacillati</taxon>
        <taxon>Actinomycetota</taxon>
        <taxon>Actinomycetes</taxon>
        <taxon>Kitasatosporales</taxon>
        <taxon>Streptomycetaceae</taxon>
        <taxon>Streptacidiphilus</taxon>
    </lineage>
</organism>
<sequence>MALHREDVVRAAVGLLDEVGLDRLTTRALTTRLGVQPGALYWHVRSKSELLSAIADEILREVFVPEPGWEDVNGDWAEQTGAFAHRLRRALLAHRDGARVVVGHLALSGAAVEVAEQGLALMRAAGLTLTEAAYFGDTVTSYVTGFVLQEQAVSPAAVAPPVRFEPTLHPNLWEWQANRPASRDQAFASGLALIIRGLRLS</sequence>
<keyword evidence="2" id="KW-1185">Reference proteome</keyword>
<accession>A0ABV6VDR3</accession>
<dbReference type="Gene3D" id="1.10.10.60">
    <property type="entry name" value="Homeodomain-like"/>
    <property type="match status" value="1"/>
</dbReference>
<reference evidence="1 2" key="1">
    <citation type="submission" date="2024-09" db="EMBL/GenBank/DDBJ databases">
        <authorList>
            <person name="Lee S.D."/>
        </authorList>
    </citation>
    <scope>NUCLEOTIDE SEQUENCE [LARGE SCALE GENOMIC DNA]</scope>
    <source>
        <strain evidence="1 2">N1-1</strain>
    </source>
</reference>
<dbReference type="Pfam" id="PF00440">
    <property type="entry name" value="TetR_N"/>
    <property type="match status" value="1"/>
</dbReference>
<dbReference type="InterPro" id="IPR001647">
    <property type="entry name" value="HTH_TetR"/>
</dbReference>
<proteinExistence type="predicted"/>
<dbReference type="EMBL" id="JBHEZX010000009">
    <property type="protein sequence ID" value="MFC1411857.1"/>
    <property type="molecule type" value="Genomic_DNA"/>
</dbReference>
<dbReference type="InterPro" id="IPR023772">
    <property type="entry name" value="DNA-bd_HTH_TetR-type_CS"/>
</dbReference>
<evidence type="ECO:0000313" key="1">
    <source>
        <dbReference type="EMBL" id="MFC1411857.1"/>
    </source>
</evidence>
<protein>
    <submittedName>
        <fullName evidence="1">TetR/AcrR family transcriptional regulator C-terminal domain-containing protein</fullName>
    </submittedName>
</protein>
<evidence type="ECO:0000313" key="2">
    <source>
        <dbReference type="Proteomes" id="UP001592582"/>
    </source>
</evidence>
<dbReference type="InterPro" id="IPR003012">
    <property type="entry name" value="Tet_transcr_reg_TetR"/>
</dbReference>
<dbReference type="Pfam" id="PF02909">
    <property type="entry name" value="TetR_C_1"/>
    <property type="match status" value="1"/>
</dbReference>
<dbReference type="SUPFAM" id="SSF48498">
    <property type="entry name" value="Tetracyclin repressor-like, C-terminal domain"/>
    <property type="match status" value="1"/>
</dbReference>
<dbReference type="PRINTS" id="PR00400">
    <property type="entry name" value="TETREPRESSOR"/>
</dbReference>
<dbReference type="InterPro" id="IPR050109">
    <property type="entry name" value="HTH-type_TetR-like_transc_reg"/>
</dbReference>
<dbReference type="InterPro" id="IPR009057">
    <property type="entry name" value="Homeodomain-like_sf"/>
</dbReference>
<dbReference type="SUPFAM" id="SSF46689">
    <property type="entry name" value="Homeodomain-like"/>
    <property type="match status" value="1"/>
</dbReference>
<dbReference type="PROSITE" id="PS01081">
    <property type="entry name" value="HTH_TETR_1"/>
    <property type="match status" value="1"/>
</dbReference>
<dbReference type="PROSITE" id="PS50977">
    <property type="entry name" value="HTH_TETR_2"/>
    <property type="match status" value="1"/>
</dbReference>
<comment type="caution">
    <text evidence="1">The sequence shown here is derived from an EMBL/GenBank/DDBJ whole genome shotgun (WGS) entry which is preliminary data.</text>
</comment>
<dbReference type="PRINTS" id="PR00455">
    <property type="entry name" value="HTHTETR"/>
</dbReference>
<dbReference type="PANTHER" id="PTHR30055">
    <property type="entry name" value="HTH-TYPE TRANSCRIPTIONAL REGULATOR RUTR"/>
    <property type="match status" value="1"/>
</dbReference>
<name>A0ABV6VDR3_9ACTN</name>
<dbReference type="PANTHER" id="PTHR30055:SF151">
    <property type="entry name" value="TRANSCRIPTIONAL REGULATORY PROTEIN"/>
    <property type="match status" value="1"/>
</dbReference>
<gene>
    <name evidence="1" type="ORF">ACEZDG_21570</name>
</gene>